<dbReference type="EnsemblPlants" id="OMERI07G05810.1">
    <property type="protein sequence ID" value="OMERI07G05810.1"/>
    <property type="gene ID" value="OMERI07G05810"/>
</dbReference>
<organism evidence="2">
    <name type="scientific">Oryza meridionalis</name>
    <dbReference type="NCBI Taxonomy" id="40149"/>
    <lineage>
        <taxon>Eukaryota</taxon>
        <taxon>Viridiplantae</taxon>
        <taxon>Streptophyta</taxon>
        <taxon>Embryophyta</taxon>
        <taxon>Tracheophyta</taxon>
        <taxon>Spermatophyta</taxon>
        <taxon>Magnoliopsida</taxon>
        <taxon>Liliopsida</taxon>
        <taxon>Poales</taxon>
        <taxon>Poaceae</taxon>
        <taxon>BOP clade</taxon>
        <taxon>Oryzoideae</taxon>
        <taxon>Oryzeae</taxon>
        <taxon>Oryzinae</taxon>
        <taxon>Oryza</taxon>
    </lineage>
</organism>
<feature type="compositionally biased region" description="Low complexity" evidence="1">
    <location>
        <begin position="74"/>
        <end position="84"/>
    </location>
</feature>
<keyword evidence="3" id="KW-1185">Reference proteome</keyword>
<dbReference type="Proteomes" id="UP000008021">
    <property type="component" value="Chromosome 7"/>
</dbReference>
<dbReference type="AlphaFoldDB" id="A0A0E0E918"/>
<evidence type="ECO:0000313" key="3">
    <source>
        <dbReference type="Proteomes" id="UP000008021"/>
    </source>
</evidence>
<sequence length="136" mass="14407">MRKTTHHCQLPLHCHLAASGAAAPDRRHPPVPLLFGRRVSPGHRGGIPTVRPPRRATTEAWTPRRPTAPKGRSLRLGLPLGSQGKRVSRPGQAALSAASAWPAVAVRRAAAEPGWPSRSSPPPRCPKPPPAAAAQI</sequence>
<reference evidence="2" key="1">
    <citation type="submission" date="2015-04" db="UniProtKB">
        <authorList>
            <consortium name="EnsemblPlants"/>
        </authorList>
    </citation>
    <scope>IDENTIFICATION</scope>
</reference>
<name>A0A0E0E918_9ORYZ</name>
<evidence type="ECO:0000313" key="2">
    <source>
        <dbReference type="EnsemblPlants" id="OMERI07G05810.1"/>
    </source>
</evidence>
<feature type="region of interest" description="Disordered" evidence="1">
    <location>
        <begin position="20"/>
        <end position="136"/>
    </location>
</feature>
<proteinExistence type="predicted"/>
<feature type="compositionally biased region" description="Low complexity" evidence="1">
    <location>
        <begin position="93"/>
        <end position="108"/>
    </location>
</feature>
<protein>
    <submittedName>
        <fullName evidence="2">Uncharacterized protein</fullName>
    </submittedName>
</protein>
<dbReference type="Gramene" id="OMERI07G05810.1">
    <property type="protein sequence ID" value="OMERI07G05810.1"/>
    <property type="gene ID" value="OMERI07G05810"/>
</dbReference>
<accession>A0A0E0E918</accession>
<evidence type="ECO:0000256" key="1">
    <source>
        <dbReference type="SAM" id="MobiDB-lite"/>
    </source>
</evidence>
<reference evidence="2" key="2">
    <citation type="submission" date="2018-05" db="EMBL/GenBank/DDBJ databases">
        <title>OmerRS3 (Oryza meridionalis Reference Sequence Version 3).</title>
        <authorList>
            <person name="Zhang J."/>
            <person name="Kudrna D."/>
            <person name="Lee S."/>
            <person name="Talag J."/>
            <person name="Welchert J."/>
            <person name="Wing R.A."/>
        </authorList>
    </citation>
    <scope>NUCLEOTIDE SEQUENCE [LARGE SCALE GENOMIC DNA]</scope>
    <source>
        <strain evidence="2">cv. OR44</strain>
    </source>
</reference>
<feature type="compositionally biased region" description="Pro residues" evidence="1">
    <location>
        <begin position="119"/>
        <end position="136"/>
    </location>
</feature>
<dbReference type="HOGENOM" id="CLU_1878829_0_0_1"/>